<evidence type="ECO:0000313" key="1">
    <source>
        <dbReference type="EMBL" id="KAI5683363.1"/>
    </source>
</evidence>
<sequence length="208" mass="24050">MREFINISSQLKLNLPLCVFLLQVPKYERHLRDMTTKKDKLHDASTHMLGEECSALLMKKSVLHVDRALADLGTNINVISSTLFLDKDEEVEFPIFLGFSFLRTSRALIDMEKEKLVLRVGGNEIVFKLPLLQSPLSKVQDTEKVPRKGKERPKKDEKGRQLPSKVKAKFMKWVPVWQVREAKVKKDLDDRSRLHVGNISKWSLNDQD</sequence>
<protein>
    <submittedName>
        <fullName evidence="1">Uncharacterized protein</fullName>
    </submittedName>
</protein>
<organism evidence="1 2">
    <name type="scientific">Catharanthus roseus</name>
    <name type="common">Madagascar periwinkle</name>
    <name type="synonym">Vinca rosea</name>
    <dbReference type="NCBI Taxonomy" id="4058"/>
    <lineage>
        <taxon>Eukaryota</taxon>
        <taxon>Viridiplantae</taxon>
        <taxon>Streptophyta</taxon>
        <taxon>Embryophyta</taxon>
        <taxon>Tracheophyta</taxon>
        <taxon>Spermatophyta</taxon>
        <taxon>Magnoliopsida</taxon>
        <taxon>eudicotyledons</taxon>
        <taxon>Gunneridae</taxon>
        <taxon>Pentapetalae</taxon>
        <taxon>asterids</taxon>
        <taxon>lamiids</taxon>
        <taxon>Gentianales</taxon>
        <taxon>Apocynaceae</taxon>
        <taxon>Rauvolfioideae</taxon>
        <taxon>Vinceae</taxon>
        <taxon>Catharanthinae</taxon>
        <taxon>Catharanthus</taxon>
    </lineage>
</organism>
<reference evidence="2" key="1">
    <citation type="journal article" date="2023" name="Nat. Plants">
        <title>Single-cell RNA sequencing provides a high-resolution roadmap for understanding the multicellular compartmentation of specialized metabolism.</title>
        <authorList>
            <person name="Sun S."/>
            <person name="Shen X."/>
            <person name="Li Y."/>
            <person name="Li Y."/>
            <person name="Wang S."/>
            <person name="Li R."/>
            <person name="Zhang H."/>
            <person name="Shen G."/>
            <person name="Guo B."/>
            <person name="Wei J."/>
            <person name="Xu J."/>
            <person name="St-Pierre B."/>
            <person name="Chen S."/>
            <person name="Sun C."/>
        </authorList>
    </citation>
    <scope>NUCLEOTIDE SEQUENCE [LARGE SCALE GENOMIC DNA]</scope>
</reference>
<evidence type="ECO:0000313" key="2">
    <source>
        <dbReference type="Proteomes" id="UP001060085"/>
    </source>
</evidence>
<comment type="caution">
    <text evidence="1">The sequence shown here is derived from an EMBL/GenBank/DDBJ whole genome shotgun (WGS) entry which is preliminary data.</text>
</comment>
<dbReference type="Proteomes" id="UP001060085">
    <property type="component" value="Linkage Group LG01"/>
</dbReference>
<keyword evidence="2" id="KW-1185">Reference proteome</keyword>
<accession>A0ACC0CEF9</accession>
<gene>
    <name evidence="1" type="ORF">M9H77_04591</name>
</gene>
<dbReference type="EMBL" id="CM044701">
    <property type="protein sequence ID" value="KAI5683363.1"/>
    <property type="molecule type" value="Genomic_DNA"/>
</dbReference>
<name>A0ACC0CEF9_CATRO</name>
<proteinExistence type="predicted"/>